<accession>C6PYR5</accession>
<evidence type="ECO:0000256" key="1">
    <source>
        <dbReference type="SAM" id="Coils"/>
    </source>
</evidence>
<proteinExistence type="predicted"/>
<evidence type="ECO:0000313" key="4">
    <source>
        <dbReference type="EMBL" id="EET85596.1"/>
    </source>
</evidence>
<dbReference type="Gene3D" id="3.30.565.10">
    <property type="entry name" value="Histidine kinase-like ATPase, C-terminal domain"/>
    <property type="match status" value="1"/>
</dbReference>
<dbReference type="AlphaFoldDB" id="C6PYR5"/>
<comment type="caution">
    <text evidence="4">The sequence shown here is derived from an EMBL/GenBank/DDBJ whole genome shotgun (WGS) entry which is preliminary data.</text>
</comment>
<dbReference type="Pfam" id="PF14501">
    <property type="entry name" value="HATPase_c_5"/>
    <property type="match status" value="1"/>
</dbReference>
<keyword evidence="2" id="KW-0812">Transmembrane</keyword>
<dbReference type="PANTHER" id="PTHR40448">
    <property type="entry name" value="TWO-COMPONENT SENSOR HISTIDINE KINASE"/>
    <property type="match status" value="1"/>
</dbReference>
<dbReference type="GO" id="GO:0016301">
    <property type="term" value="F:kinase activity"/>
    <property type="evidence" value="ECO:0007669"/>
    <property type="project" value="UniProtKB-KW"/>
</dbReference>
<dbReference type="InterPro" id="IPR032834">
    <property type="entry name" value="NatK-like_C"/>
</dbReference>
<dbReference type="GO" id="GO:0042802">
    <property type="term" value="F:identical protein binding"/>
    <property type="evidence" value="ECO:0007669"/>
    <property type="project" value="TreeGrafter"/>
</dbReference>
<dbReference type="PANTHER" id="PTHR40448:SF1">
    <property type="entry name" value="TWO-COMPONENT SENSOR HISTIDINE KINASE"/>
    <property type="match status" value="1"/>
</dbReference>
<keyword evidence="2" id="KW-1133">Transmembrane helix</keyword>
<dbReference type="InterPro" id="IPR036890">
    <property type="entry name" value="HATPase_C_sf"/>
</dbReference>
<feature type="transmembrane region" description="Helical" evidence="2">
    <location>
        <begin position="103"/>
        <end position="127"/>
    </location>
</feature>
<sequence>MYNKFGYYLSGVDAFMIYILNICTCLISIYFVYFLGLFKFQVKKCLIISISVLSIMMLFLIFEDKLNYISCILDTRFILSIGLIAAFSTAYHKEKIKYLEKALFSVFILFIVNSFAVNLVKIIFISVFNYDKLIYNIYFMPISTLVSYLYTVVMIFLIKKYSKLNNYNIKDIFKNSFLYYSIISLFSFALIIDRFTAYTISILSFNKIIFNALLILNEVTIVIFFGITLAFIYLSKRHEEILFRQLELEKLTEYTNNIEVLNEDIRAFKHDFVNILSCIRGYLDTDNFAGLKNFFLNKILPLSDNLNKHSLRLNLLSNIKTPEIKGLISSKVLKAKSEGIDIFIDVADPIEDIEMDTIDLCRILGILLDNAIEAAVLCDNPVLKLGIIKKQRSISFIVINSFEGETPKIHEIYVRGFSTKGTGRGIGLANLKSILGNYYNTILDTSIEDNLFIQNIEIINRRISL</sequence>
<gene>
    <name evidence="4" type="ORF">CcarbDRAFT_3932</name>
</gene>
<feature type="transmembrane region" description="Helical" evidence="2">
    <location>
        <begin position="133"/>
        <end position="157"/>
    </location>
</feature>
<dbReference type="eggNOG" id="COG3290">
    <property type="taxonomic scope" value="Bacteria"/>
</dbReference>
<organism evidence="4 5">
    <name type="scientific">Clostridium carboxidivorans P7</name>
    <dbReference type="NCBI Taxonomy" id="536227"/>
    <lineage>
        <taxon>Bacteria</taxon>
        <taxon>Bacillati</taxon>
        <taxon>Bacillota</taxon>
        <taxon>Clostridia</taxon>
        <taxon>Eubacteriales</taxon>
        <taxon>Clostridiaceae</taxon>
        <taxon>Clostridium</taxon>
    </lineage>
</organism>
<feature type="coiled-coil region" evidence="1">
    <location>
        <begin position="244"/>
        <end position="271"/>
    </location>
</feature>
<feature type="transmembrane region" description="Helical" evidence="2">
    <location>
        <begin position="45"/>
        <end position="62"/>
    </location>
</feature>
<evidence type="ECO:0000259" key="3">
    <source>
        <dbReference type="Pfam" id="PF14501"/>
    </source>
</evidence>
<reference evidence="4 5" key="1">
    <citation type="submission" date="2009-06" db="EMBL/GenBank/DDBJ databases">
        <title>The draft genome of Clostridium carboxidivorans P7.</title>
        <authorList>
            <consortium name="US DOE Joint Genome Institute (JGI-PGF)"/>
            <person name="Lucas S."/>
            <person name="Copeland A."/>
            <person name="Lapidus A."/>
            <person name="Glavina del Rio T."/>
            <person name="Tice H."/>
            <person name="Bruce D."/>
            <person name="Goodwin L."/>
            <person name="Pitluck S."/>
            <person name="Larimer F."/>
            <person name="Land M.L."/>
            <person name="Hauser L."/>
            <person name="Hemme C.L."/>
        </authorList>
    </citation>
    <scope>NUCLEOTIDE SEQUENCE [LARGE SCALE GENOMIC DNA]</scope>
    <source>
        <strain evidence="4 5">P7</strain>
    </source>
</reference>
<feature type="domain" description="Sensor histidine kinase NatK-like C-terminal" evidence="3">
    <location>
        <begin position="355"/>
        <end position="458"/>
    </location>
</feature>
<dbReference type="Proteomes" id="UP000004198">
    <property type="component" value="Unassembled WGS sequence"/>
</dbReference>
<feature type="transmembrane region" description="Helical" evidence="2">
    <location>
        <begin position="208"/>
        <end position="234"/>
    </location>
</feature>
<feature type="transmembrane region" description="Helical" evidence="2">
    <location>
        <begin position="15"/>
        <end position="38"/>
    </location>
</feature>
<feature type="transmembrane region" description="Helical" evidence="2">
    <location>
        <begin position="68"/>
        <end position="91"/>
    </location>
</feature>
<keyword evidence="1" id="KW-0175">Coiled coil</keyword>
<name>C6PYR5_9CLOT</name>
<protein>
    <submittedName>
        <fullName evidence="4">Sensor histidine kinase-like protein</fullName>
    </submittedName>
</protein>
<keyword evidence="4" id="KW-0418">Kinase</keyword>
<keyword evidence="5" id="KW-1185">Reference proteome</keyword>
<evidence type="ECO:0000256" key="2">
    <source>
        <dbReference type="SAM" id="Phobius"/>
    </source>
</evidence>
<dbReference type="EMBL" id="ACVI01000083">
    <property type="protein sequence ID" value="EET85596.1"/>
    <property type="molecule type" value="Genomic_DNA"/>
</dbReference>
<dbReference type="CDD" id="cd16935">
    <property type="entry name" value="HATPase_AgrC-ComD-like"/>
    <property type="match status" value="1"/>
</dbReference>
<feature type="transmembrane region" description="Helical" evidence="2">
    <location>
        <begin position="177"/>
        <end position="196"/>
    </location>
</feature>
<keyword evidence="4" id="KW-0808">Transferase</keyword>
<dbReference type="SUPFAM" id="SSF55874">
    <property type="entry name" value="ATPase domain of HSP90 chaperone/DNA topoisomerase II/histidine kinase"/>
    <property type="match status" value="1"/>
</dbReference>
<keyword evidence="2" id="KW-0472">Membrane</keyword>
<evidence type="ECO:0000313" key="5">
    <source>
        <dbReference type="Proteomes" id="UP000004198"/>
    </source>
</evidence>